<dbReference type="SUPFAM" id="SSF56112">
    <property type="entry name" value="Protein kinase-like (PK-like)"/>
    <property type="match status" value="1"/>
</dbReference>
<dbReference type="Proteomes" id="UP000247702">
    <property type="component" value="Unassembled WGS sequence"/>
</dbReference>
<evidence type="ECO:0000313" key="3">
    <source>
        <dbReference type="Proteomes" id="UP000247702"/>
    </source>
</evidence>
<dbReference type="GO" id="GO:0005524">
    <property type="term" value="F:ATP binding"/>
    <property type="evidence" value="ECO:0007669"/>
    <property type="project" value="InterPro"/>
</dbReference>
<keyword evidence="3" id="KW-1185">Reference proteome</keyword>
<dbReference type="InterPro" id="IPR011009">
    <property type="entry name" value="Kinase-like_dom_sf"/>
</dbReference>
<dbReference type="STRING" id="94130.A0A2Z6S1U0"/>
<dbReference type="Gene3D" id="1.10.510.10">
    <property type="entry name" value="Transferase(Phosphotransferase) domain 1"/>
    <property type="match status" value="1"/>
</dbReference>
<protein>
    <recommendedName>
        <fullName evidence="1">Protein kinase domain-containing protein</fullName>
    </recommendedName>
</protein>
<evidence type="ECO:0000259" key="1">
    <source>
        <dbReference type="PROSITE" id="PS50011"/>
    </source>
</evidence>
<sequence>MQYASGGDLHNWLQKKFAEIKWNKDKLIILWQISEGLETIHKAKYIHRDFHSGNILHDLFHNNSQERFKERHQWLIGDLGLSQPHK</sequence>
<dbReference type="GO" id="GO:0004672">
    <property type="term" value="F:protein kinase activity"/>
    <property type="evidence" value="ECO:0007669"/>
    <property type="project" value="InterPro"/>
</dbReference>
<dbReference type="InterPro" id="IPR001245">
    <property type="entry name" value="Ser-Thr/Tyr_kinase_cat_dom"/>
</dbReference>
<reference evidence="2 3" key="1">
    <citation type="submission" date="2017-11" db="EMBL/GenBank/DDBJ databases">
        <title>The genome of Rhizophagus clarus HR1 reveals common genetic basis of auxotrophy among arbuscular mycorrhizal fungi.</title>
        <authorList>
            <person name="Kobayashi Y."/>
        </authorList>
    </citation>
    <scope>NUCLEOTIDE SEQUENCE [LARGE SCALE GENOMIC DNA]</scope>
    <source>
        <strain evidence="2 3">HR1</strain>
    </source>
</reference>
<dbReference type="AlphaFoldDB" id="A0A2Z6S1U0"/>
<name>A0A2Z6S1U0_9GLOM</name>
<dbReference type="Pfam" id="PF07714">
    <property type="entry name" value="PK_Tyr_Ser-Thr"/>
    <property type="match status" value="1"/>
</dbReference>
<gene>
    <name evidence="2" type="ORF">RclHR1_00720002</name>
</gene>
<dbReference type="EMBL" id="BEXD01004115">
    <property type="protein sequence ID" value="GBC06993.1"/>
    <property type="molecule type" value="Genomic_DNA"/>
</dbReference>
<organism evidence="2 3">
    <name type="scientific">Rhizophagus clarus</name>
    <dbReference type="NCBI Taxonomy" id="94130"/>
    <lineage>
        <taxon>Eukaryota</taxon>
        <taxon>Fungi</taxon>
        <taxon>Fungi incertae sedis</taxon>
        <taxon>Mucoromycota</taxon>
        <taxon>Glomeromycotina</taxon>
        <taxon>Glomeromycetes</taxon>
        <taxon>Glomerales</taxon>
        <taxon>Glomeraceae</taxon>
        <taxon>Rhizophagus</taxon>
    </lineage>
</organism>
<dbReference type="PROSITE" id="PS50011">
    <property type="entry name" value="PROTEIN_KINASE_DOM"/>
    <property type="match status" value="1"/>
</dbReference>
<feature type="domain" description="Protein kinase" evidence="1">
    <location>
        <begin position="1"/>
        <end position="86"/>
    </location>
</feature>
<evidence type="ECO:0000313" key="2">
    <source>
        <dbReference type="EMBL" id="GBC06993.1"/>
    </source>
</evidence>
<proteinExistence type="predicted"/>
<comment type="caution">
    <text evidence="2">The sequence shown here is derived from an EMBL/GenBank/DDBJ whole genome shotgun (WGS) entry which is preliminary data.</text>
</comment>
<accession>A0A2Z6S1U0</accession>
<dbReference type="InterPro" id="IPR000719">
    <property type="entry name" value="Prot_kinase_dom"/>
</dbReference>